<dbReference type="EC" id="1.1.1.104" evidence="6"/>
<dbReference type="InterPro" id="IPR002347">
    <property type="entry name" value="SDR_fam"/>
</dbReference>
<dbReference type="Proteomes" id="UP000245119">
    <property type="component" value="Linkage Group LG6"/>
</dbReference>
<gene>
    <name evidence="16" type="ORF">C0Q70_11869</name>
</gene>
<evidence type="ECO:0000313" key="17">
    <source>
        <dbReference type="Proteomes" id="UP000245119"/>
    </source>
</evidence>
<name>A0A2T7P772_POMCA</name>
<evidence type="ECO:0000256" key="6">
    <source>
        <dbReference type="ARBA" id="ARBA00038956"/>
    </source>
</evidence>
<comment type="catalytic activity">
    <reaction evidence="14">
        <text>(R)-3-hydroxybutanoate + NAD(+) = acetoacetate + NADH + H(+)</text>
        <dbReference type="Rhea" id="RHEA:20521"/>
        <dbReference type="ChEBI" id="CHEBI:10983"/>
        <dbReference type="ChEBI" id="CHEBI:13705"/>
        <dbReference type="ChEBI" id="CHEBI:15378"/>
        <dbReference type="ChEBI" id="CHEBI:57540"/>
        <dbReference type="ChEBI" id="CHEBI:57945"/>
        <dbReference type="EC" id="1.1.1.30"/>
    </reaction>
</comment>
<dbReference type="SUPFAM" id="SSF51735">
    <property type="entry name" value="NAD(P)-binding Rossmann-fold domains"/>
    <property type="match status" value="1"/>
</dbReference>
<evidence type="ECO:0000256" key="13">
    <source>
        <dbReference type="ARBA" id="ARBA00043199"/>
    </source>
</evidence>
<evidence type="ECO:0000256" key="9">
    <source>
        <dbReference type="ARBA" id="ARBA00041727"/>
    </source>
</evidence>
<protein>
    <recommendedName>
        <fullName evidence="8">Dehydrogenase/reductase SDR family member 6</fullName>
        <ecNumber evidence="6">1.1.1.104</ecNumber>
        <ecNumber evidence="7">1.1.1.30</ecNumber>
    </recommendedName>
    <alternativeName>
        <fullName evidence="12">(R)-beta-hydroxybutyrate dehydrogenase</fullName>
    </alternativeName>
    <alternativeName>
        <fullName evidence="10">3-hydroxybutyrate dehydrogenase type 2</fullName>
    </alternativeName>
    <alternativeName>
        <fullName evidence="13">4-oxo-L-proline reductase</fullName>
    </alternativeName>
    <alternativeName>
        <fullName evidence="11">Oxidoreductase UCPA</fullName>
    </alternativeName>
    <alternativeName>
        <fullName evidence="9">Short chain dehydrogenase/reductase family 15C member 1</fullName>
    </alternativeName>
</protein>
<keyword evidence="4" id="KW-0520">NAD</keyword>
<dbReference type="AlphaFoldDB" id="A0A2T7P772"/>
<comment type="similarity">
    <text evidence="2 15">Belongs to the short-chain dehydrogenases/reductases (SDR) family.</text>
</comment>
<dbReference type="EMBL" id="PZQS01000006">
    <property type="protein sequence ID" value="PVD29272.1"/>
    <property type="molecule type" value="Genomic_DNA"/>
</dbReference>
<evidence type="ECO:0000256" key="2">
    <source>
        <dbReference type="ARBA" id="ARBA00006484"/>
    </source>
</evidence>
<comment type="pathway">
    <text evidence="5">Amino-acid metabolism.</text>
</comment>
<evidence type="ECO:0000313" key="16">
    <source>
        <dbReference type="EMBL" id="PVD29272.1"/>
    </source>
</evidence>
<evidence type="ECO:0000256" key="14">
    <source>
        <dbReference type="ARBA" id="ARBA00049550"/>
    </source>
</evidence>
<evidence type="ECO:0000256" key="15">
    <source>
        <dbReference type="RuleBase" id="RU000363"/>
    </source>
</evidence>
<dbReference type="GO" id="GO:0016617">
    <property type="term" value="F:4-oxoproline reductase activity"/>
    <property type="evidence" value="ECO:0007669"/>
    <property type="project" value="UniProtKB-EC"/>
</dbReference>
<keyword evidence="3" id="KW-0560">Oxidoreductase</keyword>
<dbReference type="GO" id="GO:0003858">
    <property type="term" value="F:3-hydroxybutyrate dehydrogenase activity"/>
    <property type="evidence" value="ECO:0007669"/>
    <property type="project" value="UniProtKB-EC"/>
</dbReference>
<dbReference type="PROSITE" id="PS00061">
    <property type="entry name" value="ADH_SHORT"/>
    <property type="match status" value="1"/>
</dbReference>
<dbReference type="OrthoDB" id="47007at2759"/>
<evidence type="ECO:0000256" key="3">
    <source>
        <dbReference type="ARBA" id="ARBA00023002"/>
    </source>
</evidence>
<comment type="caution">
    <text evidence="16">The sequence shown here is derived from an EMBL/GenBank/DDBJ whole genome shotgun (WGS) entry which is preliminary data.</text>
</comment>
<dbReference type="Gene3D" id="3.40.50.720">
    <property type="entry name" value="NAD(P)-binding Rossmann-like Domain"/>
    <property type="match status" value="1"/>
</dbReference>
<dbReference type="Pfam" id="PF00106">
    <property type="entry name" value="adh_short"/>
    <property type="match status" value="1"/>
</dbReference>
<dbReference type="EC" id="1.1.1.30" evidence="7"/>
<organism evidence="16 17">
    <name type="scientific">Pomacea canaliculata</name>
    <name type="common">Golden apple snail</name>
    <dbReference type="NCBI Taxonomy" id="400727"/>
    <lineage>
        <taxon>Eukaryota</taxon>
        <taxon>Metazoa</taxon>
        <taxon>Spiralia</taxon>
        <taxon>Lophotrochozoa</taxon>
        <taxon>Mollusca</taxon>
        <taxon>Gastropoda</taxon>
        <taxon>Caenogastropoda</taxon>
        <taxon>Architaenioglossa</taxon>
        <taxon>Ampullarioidea</taxon>
        <taxon>Ampullariidae</taxon>
        <taxon>Pomacea</taxon>
    </lineage>
</organism>
<evidence type="ECO:0000256" key="7">
    <source>
        <dbReference type="ARBA" id="ARBA00038959"/>
    </source>
</evidence>
<sequence>MGRLDGKVFVLSAAAQGIGRSAALLAAKEGARVIATDVNAEKLKELEGVPGIETYVLDVLNTEAVNEFAAALDRVDVLFNCAGFVANGTLLDTDEKTWDFSFDLNVKSMYRMCRAFIPKFIAQGSGGSVINMSSAASSIKGAPNRCVYSATKAAVIGLTKSMAVDFVGQKIRFNSICPGTVDTPSLRDRINISENPEQSAFITGQEFIIRWRVESVTIPVSKFSL</sequence>
<evidence type="ECO:0000256" key="1">
    <source>
        <dbReference type="ARBA" id="ARBA00004924"/>
    </source>
</evidence>
<dbReference type="PANTHER" id="PTHR43477:SF4">
    <property type="entry name" value="DEHYDROGENASE_REDUCTASE SDR FAMILY MEMBER 6"/>
    <property type="match status" value="1"/>
</dbReference>
<evidence type="ECO:0000256" key="4">
    <source>
        <dbReference type="ARBA" id="ARBA00023027"/>
    </source>
</evidence>
<dbReference type="PRINTS" id="PR00081">
    <property type="entry name" value="GDHRDH"/>
</dbReference>
<evidence type="ECO:0000256" key="12">
    <source>
        <dbReference type="ARBA" id="ARBA00043083"/>
    </source>
</evidence>
<dbReference type="InterPro" id="IPR036291">
    <property type="entry name" value="NAD(P)-bd_dom_sf"/>
</dbReference>
<evidence type="ECO:0000256" key="11">
    <source>
        <dbReference type="ARBA" id="ARBA00042565"/>
    </source>
</evidence>
<comment type="pathway">
    <text evidence="1">Siderophore biosynthesis.</text>
</comment>
<dbReference type="GO" id="GO:0005737">
    <property type="term" value="C:cytoplasm"/>
    <property type="evidence" value="ECO:0007669"/>
    <property type="project" value="TreeGrafter"/>
</dbReference>
<proteinExistence type="inferred from homology"/>
<dbReference type="PANTHER" id="PTHR43477">
    <property type="entry name" value="DIHYDROANTICAPSIN 7-DEHYDROGENASE"/>
    <property type="match status" value="1"/>
</dbReference>
<dbReference type="InterPro" id="IPR020904">
    <property type="entry name" value="Sc_DH/Rdtase_CS"/>
</dbReference>
<dbReference type="InterPro" id="IPR051122">
    <property type="entry name" value="SDR_DHRS6-like"/>
</dbReference>
<dbReference type="FunFam" id="3.40.50.720:FF:000084">
    <property type="entry name" value="Short-chain dehydrogenase reductase"/>
    <property type="match status" value="1"/>
</dbReference>
<evidence type="ECO:0000256" key="10">
    <source>
        <dbReference type="ARBA" id="ARBA00042309"/>
    </source>
</evidence>
<accession>A0A2T7P772</accession>
<evidence type="ECO:0000256" key="5">
    <source>
        <dbReference type="ARBA" id="ARBA00034698"/>
    </source>
</evidence>
<reference evidence="16 17" key="1">
    <citation type="submission" date="2018-04" db="EMBL/GenBank/DDBJ databases">
        <title>The genome of golden apple snail Pomacea canaliculata provides insight into stress tolerance and invasive adaptation.</title>
        <authorList>
            <person name="Liu C."/>
            <person name="Liu B."/>
            <person name="Ren Y."/>
            <person name="Zhang Y."/>
            <person name="Wang H."/>
            <person name="Li S."/>
            <person name="Jiang F."/>
            <person name="Yin L."/>
            <person name="Zhang G."/>
            <person name="Qian W."/>
            <person name="Fan W."/>
        </authorList>
    </citation>
    <scope>NUCLEOTIDE SEQUENCE [LARGE SCALE GENOMIC DNA]</scope>
    <source>
        <strain evidence="16">SZHN2017</strain>
        <tissue evidence="16">Muscle</tissue>
    </source>
</reference>
<dbReference type="STRING" id="400727.A0A2T7P772"/>
<dbReference type="PRINTS" id="PR00080">
    <property type="entry name" value="SDRFAMILY"/>
</dbReference>
<keyword evidence="17" id="KW-1185">Reference proteome</keyword>
<evidence type="ECO:0000256" key="8">
    <source>
        <dbReference type="ARBA" id="ARBA00039194"/>
    </source>
</evidence>